<dbReference type="GO" id="GO:0005666">
    <property type="term" value="C:RNA polymerase III complex"/>
    <property type="evidence" value="ECO:0007669"/>
    <property type="project" value="TreeGrafter"/>
</dbReference>
<dbReference type="AlphaFoldDB" id="A0AAD7QK77"/>
<dbReference type="RefSeq" id="XP_056040019.1">
    <property type="nucleotide sequence ID" value="XM_056188944.1"/>
</dbReference>
<proteinExistence type="predicted"/>
<sequence>MESSSVPFVIKEEDDEDHVMKEISLASDIASSPPSPPIPDVKDSDILDRDDDDPIVRSYPIYLSSRLASNLHIFQYPVRPNTRPYTGSQGEPVLDIRLKPDSGLVHVDVPIDTTKFYDHEKGEKWGAVDRQTLGGVMNKSEGYMIGIFKDGELHLTPVKGTCQLRPSFTYVDRDVQAEKEIARSVKQDPAKPKEIRAVQMTVKSSDDSSPRHSGALAARKRAEDEEFIEMHWYDKDTEEAWDLAEQLRSDSREPLIPATTKEEYIDLIRDRSNA</sequence>
<gene>
    <name evidence="2" type="ORF">POJ06DRAFT_263891</name>
</gene>
<dbReference type="Proteomes" id="UP001217417">
    <property type="component" value="Unassembled WGS sequence"/>
</dbReference>
<feature type="region of interest" description="Disordered" evidence="1">
    <location>
        <begin position="200"/>
        <end position="222"/>
    </location>
</feature>
<dbReference type="Pfam" id="PF04801">
    <property type="entry name" value="RPC5"/>
    <property type="match status" value="1"/>
</dbReference>
<evidence type="ECO:0000313" key="3">
    <source>
        <dbReference type="Proteomes" id="UP001217417"/>
    </source>
</evidence>
<evidence type="ECO:0000313" key="2">
    <source>
        <dbReference type="EMBL" id="KAJ8096569.1"/>
    </source>
</evidence>
<name>A0AAD7QK77_9ASCO</name>
<organism evidence="2 3">
    <name type="scientific">Lipomyces tetrasporus</name>
    <dbReference type="NCBI Taxonomy" id="54092"/>
    <lineage>
        <taxon>Eukaryota</taxon>
        <taxon>Fungi</taxon>
        <taxon>Dikarya</taxon>
        <taxon>Ascomycota</taxon>
        <taxon>Saccharomycotina</taxon>
        <taxon>Lipomycetes</taxon>
        <taxon>Lipomycetales</taxon>
        <taxon>Lipomycetaceae</taxon>
        <taxon>Lipomyces</taxon>
    </lineage>
</organism>
<comment type="caution">
    <text evidence="2">The sequence shown here is derived from an EMBL/GenBank/DDBJ whole genome shotgun (WGS) entry which is preliminary data.</text>
</comment>
<dbReference type="PANTHER" id="PTHR12069:SF0">
    <property type="entry name" value="DNA-DIRECTED RNA POLYMERASE III SUBUNIT RPC5"/>
    <property type="match status" value="1"/>
</dbReference>
<dbReference type="GO" id="GO:0042797">
    <property type="term" value="P:tRNA transcription by RNA polymerase III"/>
    <property type="evidence" value="ECO:0007669"/>
    <property type="project" value="TreeGrafter"/>
</dbReference>
<dbReference type="EMBL" id="JARPMG010000014">
    <property type="protein sequence ID" value="KAJ8096569.1"/>
    <property type="molecule type" value="Genomic_DNA"/>
</dbReference>
<dbReference type="PANTHER" id="PTHR12069">
    <property type="entry name" value="DNA-DIRECTED RNA POLYMERASES III 80 KDA POLYPEPTIDE RNA POLYMERASE III SUBUNIT 5"/>
    <property type="match status" value="1"/>
</dbReference>
<protein>
    <submittedName>
        <fullName evidence="2">Sin-like protein conserved region-domain-containing protein</fullName>
    </submittedName>
</protein>
<evidence type="ECO:0000256" key="1">
    <source>
        <dbReference type="SAM" id="MobiDB-lite"/>
    </source>
</evidence>
<reference evidence="2" key="1">
    <citation type="submission" date="2023-03" db="EMBL/GenBank/DDBJ databases">
        <title>Near-Complete genome sequence of Lipomyces tetrasporous NRRL Y-64009, an oleaginous yeast capable of growing on lignocellulosic hydrolysates.</title>
        <authorList>
            <consortium name="Lawrence Berkeley National Laboratory"/>
            <person name="Jagtap S.S."/>
            <person name="Liu J.-J."/>
            <person name="Walukiewicz H.E."/>
            <person name="Pangilinan J."/>
            <person name="Lipzen A."/>
            <person name="Ahrendt S."/>
            <person name="Koriabine M."/>
            <person name="Cobaugh K."/>
            <person name="Salamov A."/>
            <person name="Yoshinaga Y."/>
            <person name="Ng V."/>
            <person name="Daum C."/>
            <person name="Grigoriev I.V."/>
            <person name="Slininger P.J."/>
            <person name="Dien B.S."/>
            <person name="Jin Y.-S."/>
            <person name="Rao C.V."/>
        </authorList>
    </citation>
    <scope>NUCLEOTIDE SEQUENCE</scope>
    <source>
        <strain evidence="2">NRRL Y-64009</strain>
    </source>
</reference>
<feature type="region of interest" description="Disordered" evidence="1">
    <location>
        <begin position="26"/>
        <end position="49"/>
    </location>
</feature>
<keyword evidence="3" id="KW-1185">Reference proteome</keyword>
<dbReference type="InterPro" id="IPR006886">
    <property type="entry name" value="RNA_pol_III_Rpc5"/>
</dbReference>
<dbReference type="GeneID" id="80884110"/>
<accession>A0AAD7QK77</accession>